<evidence type="ECO:0000313" key="2">
    <source>
        <dbReference type="EMBL" id="RDB15229.1"/>
    </source>
</evidence>
<dbReference type="OrthoDB" id="3231781at2759"/>
<gene>
    <name evidence="2" type="ORF">Hypma_004724</name>
</gene>
<keyword evidence="3" id="KW-1185">Reference proteome</keyword>
<accession>A0A369IZQ7</accession>
<dbReference type="InParanoid" id="A0A369IZQ7"/>
<reference evidence="2" key="1">
    <citation type="submission" date="2018-04" db="EMBL/GenBank/DDBJ databases">
        <title>Whole genome sequencing of Hypsizygus marmoreus.</title>
        <authorList>
            <person name="Choi I.-G."/>
            <person name="Min B."/>
            <person name="Kim J.-G."/>
            <person name="Kim S."/>
            <person name="Oh Y.-L."/>
            <person name="Kong W.-S."/>
            <person name="Park H."/>
            <person name="Jeong J."/>
            <person name="Song E.-S."/>
        </authorList>
    </citation>
    <scope>NUCLEOTIDE SEQUENCE [LARGE SCALE GENOMIC DNA]</scope>
    <source>
        <strain evidence="2">51987-8</strain>
    </source>
</reference>
<dbReference type="Proteomes" id="UP000076154">
    <property type="component" value="Unassembled WGS sequence"/>
</dbReference>
<evidence type="ECO:0000256" key="1">
    <source>
        <dbReference type="SAM" id="Phobius"/>
    </source>
</evidence>
<keyword evidence="1" id="KW-0812">Transmembrane</keyword>
<dbReference type="AlphaFoldDB" id="A0A369IZQ7"/>
<dbReference type="EMBL" id="LUEZ02000184">
    <property type="protein sequence ID" value="RDB15229.1"/>
    <property type="molecule type" value="Genomic_DNA"/>
</dbReference>
<protein>
    <submittedName>
        <fullName evidence="2">Uncharacterized protein</fullName>
    </submittedName>
</protein>
<feature type="transmembrane region" description="Helical" evidence="1">
    <location>
        <begin position="226"/>
        <end position="250"/>
    </location>
</feature>
<feature type="transmembrane region" description="Helical" evidence="1">
    <location>
        <begin position="189"/>
        <end position="210"/>
    </location>
</feature>
<name>A0A369IZQ7_HYPMA</name>
<keyword evidence="1" id="KW-1133">Transmembrane helix</keyword>
<feature type="transmembrane region" description="Helical" evidence="1">
    <location>
        <begin position="157"/>
        <end position="177"/>
    </location>
</feature>
<evidence type="ECO:0000313" key="3">
    <source>
        <dbReference type="Proteomes" id="UP000076154"/>
    </source>
</evidence>
<sequence>MLVGVNTPHARSHCLAHRYVMQDERRRWSDREDGIYHVYIQAIPHDVLFCTHSHNAIHFRCHVGASRSRALHRNVSVWNGDRSDIPVLQGLRRGPPASKTSCGIFSIFLVINAEILFRLLELTEFTHQISIGHAMYWFTIKVFDVTSQSSVQYPQSLVAIVELSAVASLLVTGFFVHRLWKSTKNAPHIVFLAILAMAEFVLHCLIGLFLRRSPSVDELIVHYRPLLITCWACGVTSDVLLTAALCYDLYLRRPSTMYRTAKIVDRLMMWCVGEYQVTTKSFYVLLVLCGSYGDGYEYFGGGNGYLRTLFINRPLDVIERKDSEVLHYVQPLNHRRTLRRICGSEMLNMAPHISSSHEQTDMVFLNLLAMNFTTHPCIAAKSPHQYSRRCCQRNPKAYSSRRQLCLLKSHSFRPCPQ</sequence>
<organism evidence="2 3">
    <name type="scientific">Hypsizygus marmoreus</name>
    <name type="common">White beech mushroom</name>
    <name type="synonym">Agaricus marmoreus</name>
    <dbReference type="NCBI Taxonomy" id="39966"/>
    <lineage>
        <taxon>Eukaryota</taxon>
        <taxon>Fungi</taxon>
        <taxon>Dikarya</taxon>
        <taxon>Basidiomycota</taxon>
        <taxon>Agaricomycotina</taxon>
        <taxon>Agaricomycetes</taxon>
        <taxon>Agaricomycetidae</taxon>
        <taxon>Agaricales</taxon>
        <taxon>Tricholomatineae</taxon>
        <taxon>Lyophyllaceae</taxon>
        <taxon>Hypsizygus</taxon>
    </lineage>
</organism>
<proteinExistence type="predicted"/>
<comment type="caution">
    <text evidence="2">The sequence shown here is derived from an EMBL/GenBank/DDBJ whole genome shotgun (WGS) entry which is preliminary data.</text>
</comment>
<keyword evidence="1" id="KW-0472">Membrane</keyword>